<dbReference type="Proteomes" id="UP000237511">
    <property type="component" value="Unassembled WGS sequence"/>
</dbReference>
<evidence type="ECO:0000313" key="2">
    <source>
        <dbReference type="Proteomes" id="UP000237511"/>
    </source>
</evidence>
<proteinExistence type="predicted"/>
<sequence length="75" mass="8452">MATFEEQMAAWEEYRQAKIKADQSGDFLDARTAADAWVSFLNVYLDDDHKLPAHRGTSGNVALFPVHKTRAADVR</sequence>
<reference evidence="1 2" key="1">
    <citation type="journal article" date="2014" name="Syst. Appl. Microbiol.">
        <title>Microsymbionts of Phaseolus vulgaris in acid and alkaline soils of Mexico.</title>
        <authorList>
            <person name="Verastegui-Valdes M.M."/>
            <person name="Zhang Y.J."/>
            <person name="Rivera-Orduna F.N."/>
            <person name="Cheng H.P."/>
            <person name="Sui X.H."/>
            <person name="Wang E.T."/>
        </authorList>
    </citation>
    <scope>NUCLEOTIDE SEQUENCE [LARGE SCALE GENOMIC DNA]</scope>
    <source>
        <strain evidence="1 2">FG01</strain>
    </source>
</reference>
<gene>
    <name evidence="1" type="ORF">ATY31_00500</name>
</gene>
<evidence type="ECO:0000313" key="1">
    <source>
        <dbReference type="EMBL" id="POH35750.1"/>
    </source>
</evidence>
<dbReference type="AlphaFoldDB" id="A0A2S3YVT7"/>
<comment type="caution">
    <text evidence="1">The sequence shown here is derived from an EMBL/GenBank/DDBJ whole genome shotgun (WGS) entry which is preliminary data.</text>
</comment>
<dbReference type="EMBL" id="LODU01000001">
    <property type="protein sequence ID" value="POH35750.1"/>
    <property type="molecule type" value="Genomic_DNA"/>
</dbReference>
<dbReference type="RefSeq" id="WP_158255689.1">
    <property type="nucleotide sequence ID" value="NZ_LODU01000001.1"/>
</dbReference>
<organism evidence="1 2">
    <name type="scientific">Sinorhizobium americanum</name>
    <dbReference type="NCBI Taxonomy" id="194963"/>
    <lineage>
        <taxon>Bacteria</taxon>
        <taxon>Pseudomonadati</taxon>
        <taxon>Pseudomonadota</taxon>
        <taxon>Alphaproteobacteria</taxon>
        <taxon>Hyphomicrobiales</taxon>
        <taxon>Rhizobiaceae</taxon>
        <taxon>Sinorhizobium/Ensifer group</taxon>
        <taxon>Sinorhizobium</taxon>
    </lineage>
</organism>
<name>A0A2S3YVT7_9HYPH</name>
<protein>
    <submittedName>
        <fullName evidence="1">Uncharacterized protein</fullName>
    </submittedName>
</protein>
<accession>A0A2S3YVT7</accession>